<accession>A0A9Q4DME0</accession>
<dbReference type="PIRSF" id="PIRSF010372">
    <property type="entry name" value="PaiB"/>
    <property type="match status" value="1"/>
</dbReference>
<dbReference type="Pfam" id="PF04299">
    <property type="entry name" value="FMN_bind_2"/>
    <property type="match status" value="1"/>
</dbReference>
<dbReference type="Proteomes" id="UP001070352">
    <property type="component" value="Unassembled WGS sequence"/>
</dbReference>
<evidence type="ECO:0000313" key="2">
    <source>
        <dbReference type="Proteomes" id="UP001070352"/>
    </source>
</evidence>
<dbReference type="InterPro" id="IPR007396">
    <property type="entry name" value="TR_PAI2-type"/>
</dbReference>
<dbReference type="PANTHER" id="PTHR35802:SF1">
    <property type="entry name" value="PROTEASE SYNTHASE AND SPORULATION PROTEIN PAI 2"/>
    <property type="match status" value="1"/>
</dbReference>
<reference evidence="1" key="1">
    <citation type="submission" date="2022-02" db="EMBL/GenBank/DDBJ databases">
        <title>Crop Bioprotection Bacillus Genome Sequencing.</title>
        <authorList>
            <person name="Dunlap C."/>
        </authorList>
    </citation>
    <scope>NUCLEOTIDE SEQUENCE</scope>
    <source>
        <strain evidence="1">M18B4</strain>
    </source>
</reference>
<comment type="caution">
    <text evidence="1">The sequence shown here is derived from an EMBL/GenBank/DDBJ whole genome shotgun (WGS) entry which is preliminary data.</text>
</comment>
<sequence length="211" mass="24088">MFIPAPFKLNESEAYDVIRENGFATLFSLHEGMPFATHLPLLVNADKSCLYGHFALQNPQWKDIIGQSVLAVFHGPHCYISPSWYETNKAVPTWNYITVHVYGEVELLEDEKELADSMRDLVLKYESTDSSYQLEDVDPAFLAGLNKGVRGFKINISKIEGKAKLSQNHSLLRQTLVMNQLNQIQNTDEQKISRLMKSNINRKQREGLTDK</sequence>
<dbReference type="PANTHER" id="PTHR35802">
    <property type="entry name" value="PROTEASE SYNTHASE AND SPORULATION PROTEIN PAI 2"/>
    <property type="match status" value="1"/>
</dbReference>
<dbReference type="AlphaFoldDB" id="A0A9Q4DME0"/>
<proteinExistence type="predicted"/>
<name>A0A9Q4DME0_BACSC</name>
<gene>
    <name evidence="1" type="ORF">MOC45_00875</name>
</gene>
<dbReference type="Gene3D" id="2.30.110.10">
    <property type="entry name" value="Electron Transport, Fmn-binding Protein, Chain A"/>
    <property type="match status" value="1"/>
</dbReference>
<dbReference type="InterPro" id="IPR012349">
    <property type="entry name" value="Split_barrel_FMN-bd"/>
</dbReference>
<organism evidence="1 2">
    <name type="scientific">Bacillus spizizenii</name>
    <name type="common">Bacillus subtilis subsp. spizizenii</name>
    <dbReference type="NCBI Taxonomy" id="96241"/>
    <lineage>
        <taxon>Bacteria</taxon>
        <taxon>Bacillati</taxon>
        <taxon>Bacillota</taxon>
        <taxon>Bacilli</taxon>
        <taxon>Bacillales</taxon>
        <taxon>Bacillaceae</taxon>
        <taxon>Bacillus</taxon>
    </lineage>
</organism>
<dbReference type="RefSeq" id="WP_003225329.1">
    <property type="nucleotide sequence ID" value="NZ_CBCRWV010000006.1"/>
</dbReference>
<evidence type="ECO:0000313" key="1">
    <source>
        <dbReference type="EMBL" id="MCY8119165.1"/>
    </source>
</evidence>
<dbReference type="EMBL" id="JALANJ010000001">
    <property type="protein sequence ID" value="MCY8119165.1"/>
    <property type="molecule type" value="Genomic_DNA"/>
</dbReference>
<dbReference type="SUPFAM" id="SSF50475">
    <property type="entry name" value="FMN-binding split barrel"/>
    <property type="match status" value="1"/>
</dbReference>
<protein>
    <submittedName>
        <fullName evidence="1">FMN-binding negative transcriptional regulator</fullName>
    </submittedName>
</protein>